<protein>
    <submittedName>
        <fullName evidence="1">Uncharacterized protein</fullName>
    </submittedName>
</protein>
<accession>A0A392VV35</accession>
<evidence type="ECO:0000313" key="1">
    <source>
        <dbReference type="EMBL" id="MCI90300.1"/>
    </source>
</evidence>
<comment type="caution">
    <text evidence="1">The sequence shown here is derived from an EMBL/GenBank/DDBJ whole genome shotgun (WGS) entry which is preliminary data.</text>
</comment>
<proteinExistence type="predicted"/>
<dbReference type="Proteomes" id="UP000265520">
    <property type="component" value="Unassembled WGS sequence"/>
</dbReference>
<dbReference type="AlphaFoldDB" id="A0A392VV35"/>
<reference evidence="1 2" key="1">
    <citation type="journal article" date="2018" name="Front. Plant Sci.">
        <title>Red Clover (Trifolium pratense) and Zigzag Clover (T. medium) - A Picture of Genomic Similarities and Differences.</title>
        <authorList>
            <person name="Dluhosova J."/>
            <person name="Istvanek J."/>
            <person name="Nedelnik J."/>
            <person name="Repkova J."/>
        </authorList>
    </citation>
    <scope>NUCLEOTIDE SEQUENCE [LARGE SCALE GENOMIC DNA]</scope>
    <source>
        <strain evidence="2">cv. 10/8</strain>
        <tissue evidence="1">Leaf</tissue>
    </source>
</reference>
<evidence type="ECO:0000313" key="2">
    <source>
        <dbReference type="Proteomes" id="UP000265520"/>
    </source>
</evidence>
<feature type="non-terminal residue" evidence="1">
    <location>
        <position position="1"/>
    </location>
</feature>
<keyword evidence="2" id="KW-1185">Reference proteome</keyword>
<organism evidence="1 2">
    <name type="scientific">Trifolium medium</name>
    <dbReference type="NCBI Taxonomy" id="97028"/>
    <lineage>
        <taxon>Eukaryota</taxon>
        <taxon>Viridiplantae</taxon>
        <taxon>Streptophyta</taxon>
        <taxon>Embryophyta</taxon>
        <taxon>Tracheophyta</taxon>
        <taxon>Spermatophyta</taxon>
        <taxon>Magnoliopsida</taxon>
        <taxon>eudicotyledons</taxon>
        <taxon>Gunneridae</taxon>
        <taxon>Pentapetalae</taxon>
        <taxon>rosids</taxon>
        <taxon>fabids</taxon>
        <taxon>Fabales</taxon>
        <taxon>Fabaceae</taxon>
        <taxon>Papilionoideae</taxon>
        <taxon>50 kb inversion clade</taxon>
        <taxon>NPAAA clade</taxon>
        <taxon>Hologalegina</taxon>
        <taxon>IRL clade</taxon>
        <taxon>Trifolieae</taxon>
        <taxon>Trifolium</taxon>
    </lineage>
</organism>
<sequence length="34" mass="3640">VVKVMQARGLVGSWGLGIKELLSAMGDKGEEQRP</sequence>
<dbReference type="EMBL" id="LXQA011240953">
    <property type="protein sequence ID" value="MCI90300.1"/>
    <property type="molecule type" value="Genomic_DNA"/>
</dbReference>
<name>A0A392VV35_9FABA</name>